<dbReference type="Proteomes" id="UP000828048">
    <property type="component" value="Chromosome 10"/>
</dbReference>
<proteinExistence type="predicted"/>
<evidence type="ECO:0000313" key="1">
    <source>
        <dbReference type="EMBL" id="KAH7840220.1"/>
    </source>
</evidence>
<reference evidence="1 2" key="1">
    <citation type="journal article" date="2021" name="Hortic Res">
        <title>High-quality reference genome and annotation aids understanding of berry development for evergreen blueberry (Vaccinium darrowii).</title>
        <authorList>
            <person name="Yu J."/>
            <person name="Hulse-Kemp A.M."/>
            <person name="Babiker E."/>
            <person name="Staton M."/>
        </authorList>
    </citation>
    <scope>NUCLEOTIDE SEQUENCE [LARGE SCALE GENOMIC DNA]</scope>
    <source>
        <strain evidence="2">cv. NJ 8807/NJ 8810</strain>
        <tissue evidence="1">Young leaf</tissue>
    </source>
</reference>
<keyword evidence="2" id="KW-1185">Reference proteome</keyword>
<gene>
    <name evidence="1" type="ORF">Vadar_014259</name>
</gene>
<organism evidence="1 2">
    <name type="scientific">Vaccinium darrowii</name>
    <dbReference type="NCBI Taxonomy" id="229202"/>
    <lineage>
        <taxon>Eukaryota</taxon>
        <taxon>Viridiplantae</taxon>
        <taxon>Streptophyta</taxon>
        <taxon>Embryophyta</taxon>
        <taxon>Tracheophyta</taxon>
        <taxon>Spermatophyta</taxon>
        <taxon>Magnoliopsida</taxon>
        <taxon>eudicotyledons</taxon>
        <taxon>Gunneridae</taxon>
        <taxon>Pentapetalae</taxon>
        <taxon>asterids</taxon>
        <taxon>Ericales</taxon>
        <taxon>Ericaceae</taxon>
        <taxon>Vaccinioideae</taxon>
        <taxon>Vaccinieae</taxon>
        <taxon>Vaccinium</taxon>
    </lineage>
</organism>
<name>A0ACB7XHS9_9ERIC</name>
<evidence type="ECO:0000313" key="2">
    <source>
        <dbReference type="Proteomes" id="UP000828048"/>
    </source>
</evidence>
<comment type="caution">
    <text evidence="1">The sequence shown here is derived from an EMBL/GenBank/DDBJ whole genome shotgun (WGS) entry which is preliminary data.</text>
</comment>
<accession>A0ACB7XHS9</accession>
<protein>
    <submittedName>
        <fullName evidence="1">Uncharacterized protein</fullName>
    </submittedName>
</protein>
<dbReference type="EMBL" id="CM037160">
    <property type="protein sequence ID" value="KAH7840220.1"/>
    <property type="molecule type" value="Genomic_DNA"/>
</dbReference>
<sequence>MPAVTRTFTLQQEDQLTISTHAGTFFHNTPSGPQQSTIRSTMATPSFSLLLLLFLSLLNPTPSHQKPLQTSPYLSPTTVLFPDYNKMLANFKIHVYSPENPASITFATPSESLFHASLLNSQFITDDPNEAHLFYLPFPPDTSTRSISRLVETLKVNFTYWYRSLGADHFFLSCAGIGYPPERNILELKKNSVQISCFPTASGNFFPHKDIVLPPVADVVLAPVGDKTPAFWGFMKRDEGSELVKELEGDPEFLIEAEPSDLGRSKFCLFVYGGDVSWIGEALRLGCVPVVITDRPIQDMPLIDVVRWSEIAVFVGSGGGAGELKRVLSGIGGEEYERMKGLGVTAGQHFVWNEVPQPFDAFHMVMYQLWLRRHTIRYARREWI</sequence>